<feature type="transmembrane region" description="Helical" evidence="6">
    <location>
        <begin position="155"/>
        <end position="179"/>
    </location>
</feature>
<feature type="transmembrane region" description="Helical" evidence="6">
    <location>
        <begin position="498"/>
        <end position="518"/>
    </location>
</feature>
<feature type="transmembrane region" description="Helical" evidence="6">
    <location>
        <begin position="310"/>
        <end position="332"/>
    </location>
</feature>
<evidence type="ECO:0000256" key="3">
    <source>
        <dbReference type="ARBA" id="ARBA00022989"/>
    </source>
</evidence>
<dbReference type="Pfam" id="PF07690">
    <property type="entry name" value="MFS_1"/>
    <property type="match status" value="1"/>
</dbReference>
<feature type="transmembrane region" description="Helical" evidence="6">
    <location>
        <begin position="530"/>
        <end position="552"/>
    </location>
</feature>
<dbReference type="PROSITE" id="PS50850">
    <property type="entry name" value="MFS"/>
    <property type="match status" value="1"/>
</dbReference>
<dbReference type="AlphaFoldDB" id="A0A168BPP6"/>
<evidence type="ECO:0000256" key="2">
    <source>
        <dbReference type="ARBA" id="ARBA00022692"/>
    </source>
</evidence>
<feature type="transmembrane region" description="Helical" evidence="6">
    <location>
        <begin position="223"/>
        <end position="243"/>
    </location>
</feature>
<feature type="transmembrane region" description="Helical" evidence="6">
    <location>
        <begin position="283"/>
        <end position="304"/>
    </location>
</feature>
<evidence type="ECO:0000313" key="8">
    <source>
        <dbReference type="EMBL" id="KZZ95577.1"/>
    </source>
</evidence>
<protein>
    <submittedName>
        <fullName evidence="8">MFS multidrug transporter</fullName>
    </submittedName>
</protein>
<dbReference type="Gene3D" id="1.20.1250.20">
    <property type="entry name" value="MFS general substrate transporter like domains"/>
    <property type="match status" value="1"/>
</dbReference>
<feature type="transmembrane region" description="Helical" evidence="6">
    <location>
        <begin position="191"/>
        <end position="211"/>
    </location>
</feature>
<dbReference type="GO" id="GO:0022857">
    <property type="term" value="F:transmembrane transporter activity"/>
    <property type="evidence" value="ECO:0007669"/>
    <property type="project" value="InterPro"/>
</dbReference>
<evidence type="ECO:0000256" key="1">
    <source>
        <dbReference type="ARBA" id="ARBA00004141"/>
    </source>
</evidence>
<dbReference type="PANTHER" id="PTHR23502">
    <property type="entry name" value="MAJOR FACILITATOR SUPERFAMILY"/>
    <property type="match status" value="1"/>
</dbReference>
<gene>
    <name evidence="8" type="ORF">AAP_01253</name>
</gene>
<keyword evidence="3 6" id="KW-1133">Transmembrane helix</keyword>
<dbReference type="InterPro" id="IPR020846">
    <property type="entry name" value="MFS_dom"/>
</dbReference>
<dbReference type="OrthoDB" id="6770063at2759"/>
<dbReference type="CDD" id="cd17323">
    <property type="entry name" value="MFS_Tpo1_MDR_like"/>
    <property type="match status" value="1"/>
</dbReference>
<dbReference type="FunFam" id="1.20.1250.20:FF:000011">
    <property type="entry name" value="MFS multidrug transporter, putative"/>
    <property type="match status" value="1"/>
</dbReference>
<keyword evidence="4 6" id="KW-0472">Membrane</keyword>
<sequence>MTNEKSTDIQEASRNNSVETGANDNDSTISGSSSLRRHLTTGTHRSALSRYSTNRSNRSNRSREHHVFVPSFPDNASVYQGDSSEEEDDDDEIEGEEITGIGSLEDPEKGLPGKSRLSLQRTKSSRRSARDPRLVTWDGPDDPENPKNWTTGKKWAAVCTVSCFTFISPVSSSLVAPAIETISKDFGVTNLVVAELMMSIFVLAYAIGPLFLGPLSEVYGRVIVLQVANLWFLAFNIGCGFAQNVGQMIAFRFLAGLGGSAPLAIGGGVLSDCFKAEERGKSVAMYSLAPLLGPAIGPIAGSWITEKTSWRWGFHAVSIADVVVQAGGLFLLQETYAPKLLKWKAQKIRKETGDENYYTEVEKLQQSLFTILRTSIIRPFILIATQPIVQVLALYMAYVYGLMYLMLSSFPRLWTSSEYYGESIGIGGLNYISLGLGFFVASNVGSQVTDMFYRRLKAKSPDGMGKPEYRLPLLFGSALLIPIGLFIYGWTAQYRTHWIGPNIGAFLVAAGVIPGFQGTQTYIIDAYTRYAASAVAAMAFLRSLAGFGFPLFSPYMYDALHYGWGNSLLGFVALAIGCPAPFLLWKYGEILRKKSTFAAG</sequence>
<organism evidence="8 9">
    <name type="scientific">Ascosphaera apis ARSEF 7405</name>
    <dbReference type="NCBI Taxonomy" id="392613"/>
    <lineage>
        <taxon>Eukaryota</taxon>
        <taxon>Fungi</taxon>
        <taxon>Dikarya</taxon>
        <taxon>Ascomycota</taxon>
        <taxon>Pezizomycotina</taxon>
        <taxon>Eurotiomycetes</taxon>
        <taxon>Eurotiomycetidae</taxon>
        <taxon>Onygenales</taxon>
        <taxon>Ascosphaeraceae</taxon>
        <taxon>Ascosphaera</taxon>
    </lineage>
</organism>
<evidence type="ECO:0000256" key="6">
    <source>
        <dbReference type="SAM" id="Phobius"/>
    </source>
</evidence>
<dbReference type="VEuPathDB" id="FungiDB:AAP_01253"/>
<comment type="subcellular location">
    <subcellularLocation>
        <location evidence="1">Membrane</location>
        <topology evidence="1">Multi-pass membrane protein</topology>
    </subcellularLocation>
</comment>
<accession>A0A168BPP6</accession>
<proteinExistence type="predicted"/>
<dbReference type="InterPro" id="IPR011701">
    <property type="entry name" value="MFS"/>
</dbReference>
<evidence type="ECO:0000259" key="7">
    <source>
        <dbReference type="PROSITE" id="PS50850"/>
    </source>
</evidence>
<feature type="region of interest" description="Disordered" evidence="5">
    <location>
        <begin position="1"/>
        <end position="149"/>
    </location>
</feature>
<evidence type="ECO:0000256" key="5">
    <source>
        <dbReference type="SAM" id="MobiDB-lite"/>
    </source>
</evidence>
<keyword evidence="9" id="KW-1185">Reference proteome</keyword>
<dbReference type="InterPro" id="IPR036259">
    <property type="entry name" value="MFS_trans_sf"/>
</dbReference>
<feature type="transmembrane region" description="Helical" evidence="6">
    <location>
        <begin position="249"/>
        <end position="271"/>
    </location>
</feature>
<feature type="compositionally biased region" description="Acidic residues" evidence="5">
    <location>
        <begin position="83"/>
        <end position="97"/>
    </location>
</feature>
<dbReference type="SUPFAM" id="SSF103473">
    <property type="entry name" value="MFS general substrate transporter"/>
    <property type="match status" value="1"/>
</dbReference>
<feature type="transmembrane region" description="Helical" evidence="6">
    <location>
        <begin position="424"/>
        <end position="448"/>
    </location>
</feature>
<dbReference type="GO" id="GO:0016020">
    <property type="term" value="C:membrane"/>
    <property type="evidence" value="ECO:0007669"/>
    <property type="project" value="UniProtKB-SubCell"/>
</dbReference>
<evidence type="ECO:0000313" key="9">
    <source>
        <dbReference type="Proteomes" id="UP000242877"/>
    </source>
</evidence>
<dbReference type="PANTHER" id="PTHR23502:SF60">
    <property type="entry name" value="MAJOR FACILITATOR SUPERFAMILY (MFS) PROFILE DOMAIN-CONTAINING PROTEIN-RELATED"/>
    <property type="match status" value="1"/>
</dbReference>
<feature type="transmembrane region" description="Helical" evidence="6">
    <location>
        <begin position="380"/>
        <end position="404"/>
    </location>
</feature>
<dbReference type="Proteomes" id="UP000242877">
    <property type="component" value="Unassembled WGS sequence"/>
</dbReference>
<feature type="compositionally biased region" description="Polar residues" evidence="5">
    <location>
        <begin position="9"/>
        <end position="46"/>
    </location>
</feature>
<dbReference type="EMBL" id="AZGZ01000004">
    <property type="protein sequence ID" value="KZZ95577.1"/>
    <property type="molecule type" value="Genomic_DNA"/>
</dbReference>
<evidence type="ECO:0000256" key="4">
    <source>
        <dbReference type="ARBA" id="ARBA00023136"/>
    </source>
</evidence>
<comment type="caution">
    <text evidence="8">The sequence shown here is derived from an EMBL/GenBank/DDBJ whole genome shotgun (WGS) entry which is preliminary data.</text>
</comment>
<feature type="transmembrane region" description="Helical" evidence="6">
    <location>
        <begin position="564"/>
        <end position="585"/>
    </location>
</feature>
<name>A0A168BPP6_9EURO</name>
<feature type="domain" description="Major facilitator superfamily (MFS) profile" evidence="7">
    <location>
        <begin position="157"/>
        <end position="600"/>
    </location>
</feature>
<reference evidence="8 9" key="1">
    <citation type="journal article" date="2016" name="Genome Biol. Evol.">
        <title>Divergent and convergent evolution of fungal pathogenicity.</title>
        <authorList>
            <person name="Shang Y."/>
            <person name="Xiao G."/>
            <person name="Zheng P."/>
            <person name="Cen K."/>
            <person name="Zhan S."/>
            <person name="Wang C."/>
        </authorList>
    </citation>
    <scope>NUCLEOTIDE SEQUENCE [LARGE SCALE GENOMIC DNA]</scope>
    <source>
        <strain evidence="8 9">ARSEF 7405</strain>
    </source>
</reference>
<keyword evidence="2 6" id="KW-0812">Transmembrane</keyword>
<feature type="transmembrane region" description="Helical" evidence="6">
    <location>
        <begin position="469"/>
        <end position="492"/>
    </location>
</feature>